<gene>
    <name evidence="1" type="ORF">GPUH_LOCUS8197</name>
</gene>
<keyword evidence="2" id="KW-1185">Reference proteome</keyword>
<dbReference type="Proteomes" id="UP000271098">
    <property type="component" value="Unassembled WGS sequence"/>
</dbReference>
<sequence length="49" mass="5791">MKHTKRQESKLAFLWPRNRVHPVTIKRTTELLMATNVKMMALKLMHGNC</sequence>
<name>A0A3P6T289_9BILA</name>
<dbReference type="EMBL" id="UYRT01023204">
    <property type="protein sequence ID" value="VDK61194.1"/>
    <property type="molecule type" value="Genomic_DNA"/>
</dbReference>
<organism evidence="1 2">
    <name type="scientific">Gongylonema pulchrum</name>
    <dbReference type="NCBI Taxonomy" id="637853"/>
    <lineage>
        <taxon>Eukaryota</taxon>
        <taxon>Metazoa</taxon>
        <taxon>Ecdysozoa</taxon>
        <taxon>Nematoda</taxon>
        <taxon>Chromadorea</taxon>
        <taxon>Rhabditida</taxon>
        <taxon>Spirurina</taxon>
        <taxon>Spiruromorpha</taxon>
        <taxon>Spiruroidea</taxon>
        <taxon>Gongylonematidae</taxon>
        <taxon>Gongylonema</taxon>
    </lineage>
</organism>
<accession>A0A3P6T289</accession>
<evidence type="ECO:0000313" key="1">
    <source>
        <dbReference type="EMBL" id="VDK61194.1"/>
    </source>
</evidence>
<protein>
    <submittedName>
        <fullName evidence="1">Uncharacterized protein</fullName>
    </submittedName>
</protein>
<dbReference type="AlphaFoldDB" id="A0A3P6T289"/>
<reference evidence="1 2" key="1">
    <citation type="submission" date="2018-11" db="EMBL/GenBank/DDBJ databases">
        <authorList>
            <consortium name="Pathogen Informatics"/>
        </authorList>
    </citation>
    <scope>NUCLEOTIDE SEQUENCE [LARGE SCALE GENOMIC DNA]</scope>
</reference>
<proteinExistence type="predicted"/>
<evidence type="ECO:0000313" key="2">
    <source>
        <dbReference type="Proteomes" id="UP000271098"/>
    </source>
</evidence>